<feature type="domain" description="T2SS protein K second SAM-like" evidence="12">
    <location>
        <begin position="212"/>
        <end position="257"/>
    </location>
</feature>
<dbReference type="EMBL" id="LNYJ01000011">
    <property type="protein sequence ID" value="KTD16109.1"/>
    <property type="molecule type" value="Genomic_DNA"/>
</dbReference>
<gene>
    <name evidence="14" type="primary">lspK</name>
    <name evidence="14" type="ORF">Ljor_0415</name>
</gene>
<dbReference type="InterPro" id="IPR049179">
    <property type="entry name" value="T2SSK_SAM-like_2nd"/>
</dbReference>
<dbReference type="InterPro" id="IPR049031">
    <property type="entry name" value="T2SSK_SAM-like_1st"/>
</dbReference>
<comment type="similarity">
    <text evidence="2 10">Belongs to the GSP K family.</text>
</comment>
<dbReference type="OrthoDB" id="9788973at2"/>
<comment type="subcellular location">
    <subcellularLocation>
        <location evidence="1 10">Cell inner membrane</location>
    </subcellularLocation>
</comment>
<dbReference type="PANTHER" id="PTHR38831">
    <property type="entry name" value="TYPE II SECRETION SYSTEM PROTEIN K"/>
    <property type="match status" value="1"/>
</dbReference>
<dbReference type="Pfam" id="PF21687">
    <property type="entry name" value="T2SSK_1st"/>
    <property type="match status" value="1"/>
</dbReference>
<keyword evidence="7" id="KW-0653">Protein transport</keyword>
<organism evidence="14 15">
    <name type="scientific">Legionella jordanis</name>
    <dbReference type="NCBI Taxonomy" id="456"/>
    <lineage>
        <taxon>Bacteria</taxon>
        <taxon>Pseudomonadati</taxon>
        <taxon>Pseudomonadota</taxon>
        <taxon>Gammaproteobacteria</taxon>
        <taxon>Legionellales</taxon>
        <taxon>Legionellaceae</taxon>
        <taxon>Legionella</taxon>
    </lineage>
</organism>
<dbReference type="PATRIC" id="fig|456.5.peg.440"/>
<feature type="transmembrane region" description="Helical" evidence="11">
    <location>
        <begin position="12"/>
        <end position="32"/>
    </location>
</feature>
<evidence type="ECO:0000256" key="10">
    <source>
        <dbReference type="PIRNR" id="PIRNR002786"/>
    </source>
</evidence>
<evidence type="ECO:0000256" key="5">
    <source>
        <dbReference type="ARBA" id="ARBA00022519"/>
    </source>
</evidence>
<keyword evidence="15" id="KW-1185">Reference proteome</keyword>
<keyword evidence="4 10" id="KW-1003">Cell membrane</keyword>
<evidence type="ECO:0000256" key="3">
    <source>
        <dbReference type="ARBA" id="ARBA00022448"/>
    </source>
</evidence>
<dbReference type="Proteomes" id="UP000055035">
    <property type="component" value="Unassembled WGS sequence"/>
</dbReference>
<dbReference type="Gene3D" id="3.30.1300.30">
    <property type="entry name" value="GSPII I/J protein-like"/>
    <property type="match status" value="1"/>
</dbReference>
<sequence>MLNNSSWQKGSALISALFIMTLVAIAATAMTTRLQVDIYRTRLSILSDKLYLASQAVPFWAMNELTEGRNKFLVADKFGKVLDFPPQLKSIYPEVMLKGSLFDLQSRFNLNNLADKRYQLAFLKLLNSIPTTMNPSDKQALVLAIRHWISPYQPGRGSDEFVSYYLQQKPAYYPSQQLFQHISELRLIRGVDAKLFMSLSNYLTALPEITPININTAPPQILATLGAGLNDTQVKEILTARGTEGIKKLEEISPLLEKLNIRREHISIESQYFLCITEVSHPDLNLTAYTLLKRTKDKKGRVSVTIIAESLNSL</sequence>
<evidence type="ECO:0000256" key="4">
    <source>
        <dbReference type="ARBA" id="ARBA00022475"/>
    </source>
</evidence>
<evidence type="ECO:0000256" key="9">
    <source>
        <dbReference type="ARBA" id="ARBA00023136"/>
    </source>
</evidence>
<comment type="caution">
    <text evidence="14">The sequence shown here is derived from an EMBL/GenBank/DDBJ whole genome shotgun (WGS) entry which is preliminary data.</text>
</comment>
<dbReference type="AlphaFoldDB" id="A0A0W0V8B3"/>
<evidence type="ECO:0000256" key="2">
    <source>
        <dbReference type="ARBA" id="ARBA00007246"/>
    </source>
</evidence>
<protein>
    <recommendedName>
        <fullName evidence="10">Type II secretion system protein K</fullName>
    </recommendedName>
</protein>
<keyword evidence="3 10" id="KW-0813">Transport</keyword>
<keyword evidence="5 10" id="KW-0997">Cell inner membrane</keyword>
<keyword evidence="6 11" id="KW-0812">Transmembrane</keyword>
<dbReference type="NCBIfam" id="NF037980">
    <property type="entry name" value="T2SS_GspK"/>
    <property type="match status" value="1"/>
</dbReference>
<evidence type="ECO:0000313" key="15">
    <source>
        <dbReference type="Proteomes" id="UP000055035"/>
    </source>
</evidence>
<dbReference type="InterPro" id="IPR038072">
    <property type="entry name" value="GspK_central_sf"/>
</dbReference>
<dbReference type="STRING" id="456.Ljor_0415"/>
<reference evidence="14 15" key="1">
    <citation type="submission" date="2015-11" db="EMBL/GenBank/DDBJ databases">
        <title>Genomic analysis of 38 Legionella species identifies large and diverse effector repertoires.</title>
        <authorList>
            <person name="Burstein D."/>
            <person name="Amaro F."/>
            <person name="Zusman T."/>
            <person name="Lifshitz Z."/>
            <person name="Cohen O."/>
            <person name="Gilbert J.A."/>
            <person name="Pupko T."/>
            <person name="Shuman H.A."/>
            <person name="Segal G."/>
        </authorList>
    </citation>
    <scope>NUCLEOTIDE SEQUENCE [LARGE SCALE GENOMIC DNA]</scope>
    <source>
        <strain evidence="14 15">BL-540</strain>
    </source>
</reference>
<evidence type="ECO:0000256" key="1">
    <source>
        <dbReference type="ARBA" id="ARBA00004533"/>
    </source>
</evidence>
<dbReference type="Gene3D" id="1.10.40.60">
    <property type="entry name" value="EpsJ-like"/>
    <property type="match status" value="2"/>
</dbReference>
<dbReference type="GO" id="GO:0005886">
    <property type="term" value="C:plasma membrane"/>
    <property type="evidence" value="ECO:0007669"/>
    <property type="project" value="UniProtKB-SubCell"/>
</dbReference>
<evidence type="ECO:0000259" key="12">
    <source>
        <dbReference type="Pfam" id="PF03934"/>
    </source>
</evidence>
<accession>A0A0W0V8B3</accession>
<proteinExistence type="inferred from homology"/>
<keyword evidence="9 10" id="KW-0472">Membrane</keyword>
<evidence type="ECO:0000256" key="6">
    <source>
        <dbReference type="ARBA" id="ARBA00022692"/>
    </source>
</evidence>
<dbReference type="InterPro" id="IPR005628">
    <property type="entry name" value="GspK"/>
</dbReference>
<keyword evidence="8 11" id="KW-1133">Transmembrane helix</keyword>
<dbReference type="Pfam" id="PF03934">
    <property type="entry name" value="T2SSK"/>
    <property type="match status" value="1"/>
</dbReference>
<evidence type="ECO:0000256" key="8">
    <source>
        <dbReference type="ARBA" id="ARBA00022989"/>
    </source>
</evidence>
<dbReference type="GO" id="GO:0009306">
    <property type="term" value="P:protein secretion"/>
    <property type="evidence" value="ECO:0007669"/>
    <property type="project" value="InterPro"/>
</dbReference>
<feature type="domain" description="T2SS protein K first SAM-like" evidence="13">
    <location>
        <begin position="106"/>
        <end position="208"/>
    </location>
</feature>
<evidence type="ECO:0000259" key="13">
    <source>
        <dbReference type="Pfam" id="PF21687"/>
    </source>
</evidence>
<dbReference type="SUPFAM" id="SSF158544">
    <property type="entry name" value="GspK insert domain-like"/>
    <property type="match status" value="1"/>
</dbReference>
<dbReference type="PANTHER" id="PTHR38831:SF1">
    <property type="entry name" value="TYPE II SECRETION SYSTEM PROTEIN K-RELATED"/>
    <property type="match status" value="1"/>
</dbReference>
<dbReference type="RefSeq" id="WP_058469990.1">
    <property type="nucleotide sequence ID" value="NZ_CAAAIC010000007.1"/>
</dbReference>
<name>A0A0W0V8B3_9GAMM</name>
<evidence type="ECO:0000256" key="11">
    <source>
        <dbReference type="SAM" id="Phobius"/>
    </source>
</evidence>
<evidence type="ECO:0000313" key="14">
    <source>
        <dbReference type="EMBL" id="KTD16109.1"/>
    </source>
</evidence>
<evidence type="ECO:0000256" key="7">
    <source>
        <dbReference type="ARBA" id="ARBA00022927"/>
    </source>
</evidence>
<dbReference type="PIRSF" id="PIRSF002786">
    <property type="entry name" value="XcpX"/>
    <property type="match status" value="1"/>
</dbReference>